<dbReference type="EMBL" id="CP159992">
    <property type="protein sequence ID" value="XCP95901.1"/>
    <property type="molecule type" value="Genomic_DNA"/>
</dbReference>
<evidence type="ECO:0008006" key="2">
    <source>
        <dbReference type="Google" id="ProtNLM"/>
    </source>
</evidence>
<name>A0AAU8NGL9_9BACL</name>
<organism evidence="1">
    <name type="scientific">Paenibacillus sp. AN1007</name>
    <dbReference type="NCBI Taxonomy" id="3151385"/>
    <lineage>
        <taxon>Bacteria</taxon>
        <taxon>Bacillati</taxon>
        <taxon>Bacillota</taxon>
        <taxon>Bacilli</taxon>
        <taxon>Bacillales</taxon>
        <taxon>Paenibacillaceae</taxon>
        <taxon>Paenibacillus</taxon>
    </lineage>
</organism>
<protein>
    <recommendedName>
        <fullName evidence="2">DUF4288 domain-containing protein</fullName>
    </recommendedName>
</protein>
<reference evidence="1" key="1">
    <citation type="submission" date="2024-05" db="EMBL/GenBank/DDBJ databases">
        <title>Draft genome assemblies of 36 bacteria isolated from hibernating arctic ground squirrels.</title>
        <authorList>
            <person name="McKee H."/>
            <person name="Mullen L."/>
            <person name="Drown D.M."/>
            <person name="Duddleston K.N."/>
        </authorList>
    </citation>
    <scope>NUCLEOTIDE SEQUENCE</scope>
    <source>
        <strain evidence="1">AN1007</strain>
    </source>
</reference>
<dbReference type="AlphaFoldDB" id="A0AAU8NGL9"/>
<evidence type="ECO:0000313" key="1">
    <source>
        <dbReference type="EMBL" id="XCP95901.1"/>
    </source>
</evidence>
<sequence>MSQTLCLDLFRRWMMQKQEKLQMLQITTEERRRDPEKEEEGTSDIDLFIGYIHESERAIGQITVWASRQMEFEVINIDTEERLLWTYVEQIEEQDTYFETILEPYFGALQSGVKA</sequence>
<dbReference type="RefSeq" id="WP_342552356.1">
    <property type="nucleotide sequence ID" value="NZ_CP159992.1"/>
</dbReference>
<gene>
    <name evidence="1" type="ORF">ABXS70_04070</name>
</gene>
<proteinExistence type="predicted"/>
<accession>A0AAU8NGL9</accession>